<protein>
    <submittedName>
        <fullName evidence="1 2">Uncharacterized protein</fullName>
    </submittedName>
</protein>
<reference evidence="1" key="1">
    <citation type="submission" date="2009-11" db="EMBL/GenBank/DDBJ databases">
        <authorList>
            <consortium name="The Broad Institute Genome Sequencing Platform"/>
            <person name="Ward D."/>
            <person name="Feldgarden M."/>
            <person name="Earl A."/>
            <person name="Young S.K."/>
            <person name="Zeng Q."/>
            <person name="Koehrsen M."/>
            <person name="Alvarado L."/>
            <person name="Berlin A."/>
            <person name="Bochicchio J."/>
            <person name="Borenstein D."/>
            <person name="Chapman S.B."/>
            <person name="Chen Z."/>
            <person name="Engels R."/>
            <person name="Freedman E."/>
            <person name="Gellesch M."/>
            <person name="Goldberg J."/>
            <person name="Griggs A."/>
            <person name="Gujja S."/>
            <person name="Heilman E."/>
            <person name="Heiman D."/>
            <person name="Hepburn T."/>
            <person name="Howarth C."/>
            <person name="Jen D."/>
            <person name="Larson L."/>
            <person name="Lewis B."/>
            <person name="Mehta T."/>
            <person name="Park D."/>
            <person name="Pearson M."/>
            <person name="Roberts A."/>
            <person name="Saif S."/>
            <person name="Shea T."/>
            <person name="Shenoy N."/>
            <person name="Sisk P."/>
            <person name="Stolte C."/>
            <person name="Sykes S."/>
            <person name="Thomson T."/>
            <person name="Walk T."/>
            <person name="White J."/>
            <person name="Yandava C."/>
            <person name="Izard J."/>
            <person name="Baranova O.V."/>
            <person name="Blanton J.M."/>
            <person name="Tanner A.C."/>
            <person name="Dewhirst F.E."/>
            <person name="Haas B."/>
            <person name="Nusbaum C."/>
            <person name="Birren B."/>
        </authorList>
    </citation>
    <scope>NUCLEOTIDE SEQUENCE [LARGE SCALE GENOMIC DNA]</scope>
    <source>
        <strain evidence="1">1-1 BBBD Race 1</strain>
    </source>
</reference>
<dbReference type="EMBL" id="ADAS02000034">
    <property type="protein sequence ID" value="OAV94933.1"/>
    <property type="molecule type" value="Genomic_DNA"/>
</dbReference>
<dbReference type="EnsemblFungi" id="PTTG_26815-t43_1">
    <property type="protein sequence ID" value="PTTG_26815-t43_1-p1"/>
    <property type="gene ID" value="PTTG_26815"/>
</dbReference>
<evidence type="ECO:0000313" key="3">
    <source>
        <dbReference type="Proteomes" id="UP000005240"/>
    </source>
</evidence>
<evidence type="ECO:0000313" key="2">
    <source>
        <dbReference type="EnsemblFungi" id="PTTG_26815-t43_1-p1"/>
    </source>
</evidence>
<reference evidence="1" key="2">
    <citation type="submission" date="2016-05" db="EMBL/GenBank/DDBJ databases">
        <title>Comparative analysis highlights variable genome content of wheat rusts and divergence of the mating loci.</title>
        <authorList>
            <person name="Cuomo C.A."/>
            <person name="Bakkeren G."/>
            <person name="Szabo L."/>
            <person name="Khalil H."/>
            <person name="Joly D."/>
            <person name="Goldberg J."/>
            <person name="Young S."/>
            <person name="Zeng Q."/>
            <person name="Fellers J."/>
        </authorList>
    </citation>
    <scope>NUCLEOTIDE SEQUENCE [LARGE SCALE GENOMIC DNA]</scope>
    <source>
        <strain evidence="1">1-1 BBBD Race 1</strain>
    </source>
</reference>
<gene>
    <name evidence="1" type="ORF">PTTG_26815</name>
</gene>
<dbReference type="AlphaFoldDB" id="A0A180GSJ4"/>
<dbReference type="OrthoDB" id="3269398at2759"/>
<dbReference type="VEuPathDB" id="FungiDB:PTTG_26815"/>
<reference evidence="2" key="4">
    <citation type="submission" date="2025-05" db="UniProtKB">
        <authorList>
            <consortium name="EnsemblFungi"/>
        </authorList>
    </citation>
    <scope>IDENTIFICATION</scope>
    <source>
        <strain evidence="2">isolate 1-1 / race 1 (BBBD)</strain>
    </source>
</reference>
<name>A0A180GSJ4_PUCT1</name>
<keyword evidence="3" id="KW-1185">Reference proteome</keyword>
<evidence type="ECO:0000313" key="1">
    <source>
        <dbReference type="EMBL" id="OAV94933.1"/>
    </source>
</evidence>
<accession>A0A180GSJ4</accession>
<dbReference type="Proteomes" id="UP000005240">
    <property type="component" value="Unassembled WGS sequence"/>
</dbReference>
<proteinExistence type="predicted"/>
<reference evidence="2 3" key="3">
    <citation type="journal article" date="2017" name="G3 (Bethesda)">
        <title>Comparative analysis highlights variable genome content of wheat rusts and divergence of the mating loci.</title>
        <authorList>
            <person name="Cuomo C.A."/>
            <person name="Bakkeren G."/>
            <person name="Khalil H.B."/>
            <person name="Panwar V."/>
            <person name="Joly D."/>
            <person name="Linning R."/>
            <person name="Sakthikumar S."/>
            <person name="Song X."/>
            <person name="Adiconis X."/>
            <person name="Fan L."/>
            <person name="Goldberg J.M."/>
            <person name="Levin J.Z."/>
            <person name="Young S."/>
            <person name="Zeng Q."/>
            <person name="Anikster Y."/>
            <person name="Bruce M."/>
            <person name="Wang M."/>
            <person name="Yin C."/>
            <person name="McCallum B."/>
            <person name="Szabo L.J."/>
            <person name="Hulbert S."/>
            <person name="Chen X."/>
            <person name="Fellers J.P."/>
        </authorList>
    </citation>
    <scope>NUCLEOTIDE SEQUENCE</scope>
    <source>
        <strain evidence="3">Isolate 1-1 / race 1 (BBBD)</strain>
        <strain evidence="2">isolate 1-1 / race 1 (BBBD)</strain>
    </source>
</reference>
<organism evidence="1">
    <name type="scientific">Puccinia triticina (isolate 1-1 / race 1 (BBBD))</name>
    <name type="common">Brown leaf rust fungus</name>
    <dbReference type="NCBI Taxonomy" id="630390"/>
    <lineage>
        <taxon>Eukaryota</taxon>
        <taxon>Fungi</taxon>
        <taxon>Dikarya</taxon>
        <taxon>Basidiomycota</taxon>
        <taxon>Pucciniomycotina</taxon>
        <taxon>Pucciniomycetes</taxon>
        <taxon>Pucciniales</taxon>
        <taxon>Pucciniaceae</taxon>
        <taxon>Puccinia</taxon>
    </lineage>
</organism>
<sequence length="105" mass="12286">MASSLSLLIPVTRTKIRPQIESPFIIWFDQEGFREIAPVFTFSYYNREDDLLYFTTEQVGYPFHYDSMQQVPVLHKVVAPDYEEAYVLLEGKSQRNAAGRRDFIS</sequence>